<dbReference type="PANTHER" id="PTHR13298">
    <property type="entry name" value="CYTOSOLIC REGULATOR PIANISSIMO"/>
    <property type="match status" value="1"/>
</dbReference>
<dbReference type="SUPFAM" id="SSF48371">
    <property type="entry name" value="ARM repeat"/>
    <property type="match status" value="1"/>
</dbReference>
<feature type="compositionally biased region" description="Basic and acidic residues" evidence="2">
    <location>
        <begin position="1105"/>
        <end position="1119"/>
    </location>
</feature>
<dbReference type="InterPro" id="IPR016024">
    <property type="entry name" value="ARM-type_fold"/>
</dbReference>
<dbReference type="SMART" id="SM01307">
    <property type="entry name" value="RICTOR_M"/>
    <property type="match status" value="1"/>
</dbReference>
<evidence type="ECO:0000256" key="1">
    <source>
        <dbReference type="ARBA" id="ARBA00008878"/>
    </source>
</evidence>
<feature type="region of interest" description="Disordered" evidence="2">
    <location>
        <begin position="1405"/>
        <end position="1426"/>
    </location>
</feature>
<evidence type="ECO:0000259" key="5">
    <source>
        <dbReference type="SMART" id="SM01310"/>
    </source>
</evidence>
<dbReference type="GO" id="GO:0031932">
    <property type="term" value="C:TORC2 complex"/>
    <property type="evidence" value="ECO:0007669"/>
    <property type="project" value="InterPro"/>
</dbReference>
<feature type="region of interest" description="Disordered" evidence="2">
    <location>
        <begin position="1357"/>
        <end position="1392"/>
    </location>
</feature>
<accession>A0A0P4VWZ3</accession>
<dbReference type="Pfam" id="PF14663">
    <property type="entry name" value="RasGEF_N_2"/>
    <property type="match status" value="1"/>
</dbReference>
<dbReference type="Pfam" id="PF14664">
    <property type="entry name" value="RICTOR_N"/>
    <property type="match status" value="1"/>
</dbReference>
<protein>
    <recommendedName>
        <fullName evidence="7">Rapamycin-insensitive companion of mTOR domain-containing protein</fullName>
    </recommendedName>
</protein>
<organism evidence="6">
    <name type="scientific">Scylla olivacea</name>
    <name type="common">Orange mud crab</name>
    <name type="synonym">Cancer olivacea</name>
    <dbReference type="NCBI Taxonomy" id="85551"/>
    <lineage>
        <taxon>Eukaryota</taxon>
        <taxon>Metazoa</taxon>
        <taxon>Ecdysozoa</taxon>
        <taxon>Arthropoda</taxon>
        <taxon>Crustacea</taxon>
        <taxon>Multicrustacea</taxon>
        <taxon>Malacostraca</taxon>
        <taxon>Eumalacostraca</taxon>
        <taxon>Eucarida</taxon>
        <taxon>Decapoda</taxon>
        <taxon>Pleocyemata</taxon>
        <taxon>Brachyura</taxon>
        <taxon>Eubrachyura</taxon>
        <taxon>Portunoidea</taxon>
        <taxon>Portunidae</taxon>
        <taxon>Portuninae</taxon>
        <taxon>Scylla</taxon>
    </lineage>
</organism>
<proteinExistence type="inferred from homology"/>
<dbReference type="GO" id="GO:0038203">
    <property type="term" value="P:TORC2 signaling"/>
    <property type="evidence" value="ECO:0007669"/>
    <property type="project" value="TreeGrafter"/>
</dbReference>
<dbReference type="InterPro" id="IPR029451">
    <property type="entry name" value="RICTOR_M"/>
</dbReference>
<feature type="region of interest" description="Disordered" evidence="2">
    <location>
        <begin position="960"/>
        <end position="979"/>
    </location>
</feature>
<dbReference type="InterPro" id="IPR029453">
    <property type="entry name" value="Rictor_IV"/>
</dbReference>
<dbReference type="EMBL" id="GDRN01101456">
    <property type="protein sequence ID" value="JAI58369.1"/>
    <property type="molecule type" value="Transcribed_RNA"/>
</dbReference>
<reference evidence="6" key="1">
    <citation type="submission" date="2015-09" db="EMBL/GenBank/DDBJ databases">
        <title>Scylla olivacea transcriptome.</title>
        <authorList>
            <person name="Ikhwanuddin M."/>
        </authorList>
    </citation>
    <scope>NUCLEOTIDE SEQUENCE</scope>
</reference>
<dbReference type="InterPro" id="IPR029452">
    <property type="entry name" value="RICTOR_V"/>
</dbReference>
<feature type="domain" description="Rapamycin-insensitive companion of mTOR" evidence="5">
    <location>
        <begin position="807"/>
        <end position="879"/>
    </location>
</feature>
<sequence>MAVNVIPLIIRCMDIMLDNQVERVQALRLARRLLMVAPDLFPLSLARCLVAIARDGAKERDRLLRSALATLNEMAILNTQVFVECGGVGVVLHNVLDCAMPRINEALLGAILYLLNTPQWRPHCSELHQILAPFSDFNYKHTSYDLDYYSKSEERELRTQAAKLAVLVCLRSWPGLVSLCQPSTAALKSLVALLYPNHEETRKAIIELLYELFRVPLVDWTGDYDEALATYKNLSASDTDLWRLHESFVAAEARAILPHIAKYRPNVIQNHLALVLYTMMCVDLFPALCEVIVSSSAPLSVRTTLLLGELLHQANQNLPGECGSLSHCLPLLLERAAGSDSLQRMRATQAITALLMLSRSKLSASCSNPTSLYLAQIINAAPKAKDATPKRFNEAHSARLSKWLGKDHDELISQTMKDSHVLIGGQDPHVWKWELIIAVLRWPSLSLHRLEESNYRLFVKRLLHFYKPSANLFSSVDVTHDQAQVYAQTLLHFCDFLLGAPEDECIKYLEELLVDISTHLSSVLCERPAHDVIMSPSHLNTTTAQYYFLALGRLTHSAQGHEMLVKSGILEQLQELVSVSESDMYAKLVSTCLHYSGNKPNRAILTKILTGCQESARLYGTQLLRAFARVGAEEFAQWGMELLVGQLYDESRVVSLAALEVLDEACDNEEYLEAVLCAPPSVTHLGDRGQLLLVKLVSSPRGFRAYQEANFINTMLDKWATTYSYKYVRMMQLAIADSITQHQRGEDGQYGRRTGSKHVVHDVFLMPHLYGSLTQHKEGFAALMQHEAVKTMVQVVKTGATSTPQEIFQLKVAVWAMGHIGLSSDGAGFLSCEGVLRSVTHLAASCPVYSVRGVCFHALCLVATTKEGVTQLRKYGWECVQRNHHEQWQMVDEMEGWSAPQGQVEDPYFGATNNHHVSESEVEDLDLPKAGFYVGDDSEDGSDGGSILVEGIGLDDAYPAAGKSQTLPHKSKPPSAMCHKRSFSDCAPVLEELTSDTSQIPPSHDDLSVQKRSSLRFRFLASMRRKSERRRESTSSRASNSSTASERMTDRMTAFLQSARRIRGVSSRSHSLTDPTGSDEETGEQPGTLSSDSLSDPADVSAAELPHDGPTHHHPKEQQEDTPTLLPSRTQVECRLSPIASGTSLVTLGSQSMAEGSEFRRGGRGGSIRGSSGALFAEDAGDRGGSTTPILIPGSGVVTSQPLSTQSYFTLRSITNQRRVVSESSHEEKPTRNSLKGFLSSSYELGGGQFMSNLLDVQGLVRSPSGCSEVSSVRSGVRGIGLGPSSSSRALGSYNLIGATQHQAGQCYIGFALPLDLDLLLYDASLDKNVGQGEAGQMAATGNTPGKDRFPAITESELETQSEEDPEKKKAGSPKKKTDDTKSSKVIHGNGLELHSPHSCLACYTLTPPTPPPTPKAAGEGEGEAPEADVVLVSPPLQRVKAISEASEASDPSSVNSQGWEDTGEVKYGPERVNQVLFRKEVLRFITNLLSSIAAKSSEAGLLTLKQRWPAGFKDVCLYAEICQILASYNYRLTARRFIQELFMDMVFTEVYDEASRILKQQFEGLCETTNPAVQEMPAKIVSSLQPPTMADIAEVTLSDKSDREEDC</sequence>
<evidence type="ECO:0000313" key="6">
    <source>
        <dbReference type="EMBL" id="JAI58369.1"/>
    </source>
</evidence>
<dbReference type="SMART" id="SM01308">
    <property type="entry name" value="RICTOR_N"/>
    <property type="match status" value="1"/>
</dbReference>
<dbReference type="PANTHER" id="PTHR13298:SF11">
    <property type="entry name" value="RAPAMYCIN-INSENSITIVE COMPANION OF MTOR"/>
    <property type="match status" value="1"/>
</dbReference>
<feature type="compositionally biased region" description="Polar residues" evidence="2">
    <location>
        <begin position="1450"/>
        <end position="1460"/>
    </location>
</feature>
<feature type="compositionally biased region" description="Polar residues" evidence="2">
    <location>
        <begin position="1066"/>
        <end position="1076"/>
    </location>
</feature>
<feature type="compositionally biased region" description="Low complexity" evidence="2">
    <location>
        <begin position="1035"/>
        <end position="1046"/>
    </location>
</feature>
<dbReference type="GO" id="GO:0051897">
    <property type="term" value="P:positive regulation of phosphatidylinositol 3-kinase/protein kinase B signal transduction"/>
    <property type="evidence" value="ECO:0007669"/>
    <property type="project" value="TreeGrafter"/>
</dbReference>
<dbReference type="Pfam" id="PF14668">
    <property type="entry name" value="RICTOR_V"/>
    <property type="match status" value="1"/>
</dbReference>
<evidence type="ECO:0000256" key="2">
    <source>
        <dbReference type="SAM" id="MobiDB-lite"/>
    </source>
</evidence>
<feature type="compositionally biased region" description="Polar residues" evidence="2">
    <location>
        <begin position="1085"/>
        <end position="1094"/>
    </location>
</feature>
<feature type="region of interest" description="Disordered" evidence="2">
    <location>
        <begin position="1153"/>
        <end position="1186"/>
    </location>
</feature>
<dbReference type="InterPro" id="IPR028267">
    <property type="entry name" value="Pianissimo_N"/>
</dbReference>
<evidence type="ECO:0000259" key="4">
    <source>
        <dbReference type="SMART" id="SM01308"/>
    </source>
</evidence>
<feature type="domain" description="Rapamycin-insensitive companion of mTOR N-terminal" evidence="4">
    <location>
        <begin position="1"/>
        <end position="319"/>
    </location>
</feature>
<dbReference type="SMART" id="SM01310">
    <property type="entry name" value="RICTOR_V"/>
    <property type="match status" value="1"/>
</dbReference>
<dbReference type="SMART" id="SM01303">
    <property type="entry name" value="RasGEF_N_2"/>
    <property type="match status" value="1"/>
</dbReference>
<dbReference type="GO" id="GO:0043539">
    <property type="term" value="F:protein serine/threonine kinase activator activity"/>
    <property type="evidence" value="ECO:0007669"/>
    <property type="project" value="TreeGrafter"/>
</dbReference>
<dbReference type="Pfam" id="PF14666">
    <property type="entry name" value="RICTOR_M"/>
    <property type="match status" value="1"/>
</dbReference>
<feature type="domain" description="Rapamycin-insensitive companion of mTOR middle" evidence="3">
    <location>
        <begin position="407"/>
        <end position="630"/>
    </location>
</feature>
<dbReference type="InterPro" id="IPR028268">
    <property type="entry name" value="Pianissimo_fam"/>
</dbReference>
<evidence type="ECO:0008006" key="7">
    <source>
        <dbReference type="Google" id="ProtNLM"/>
    </source>
</evidence>
<comment type="similarity">
    <text evidence="1">Belongs to the RICTOR family.</text>
</comment>
<name>A0A0P4VWZ3_SCYOL</name>
<feature type="region of interest" description="Disordered" evidence="2">
    <location>
        <begin position="1020"/>
        <end position="1125"/>
    </location>
</feature>
<feature type="region of interest" description="Disordered" evidence="2">
    <location>
        <begin position="1442"/>
        <end position="1465"/>
    </location>
</feature>
<feature type="compositionally biased region" description="Basic and acidic residues" evidence="2">
    <location>
        <begin position="1366"/>
        <end position="1383"/>
    </location>
</feature>
<evidence type="ECO:0000259" key="3">
    <source>
        <dbReference type="SMART" id="SM01307"/>
    </source>
</evidence>